<dbReference type="SUPFAM" id="SSF53300">
    <property type="entry name" value="vWA-like"/>
    <property type="match status" value="2"/>
</dbReference>
<sequence>MFLYKRGLHHLNVIIKHKLEAEKTSAALICLLSLQTVVQSLPAKQCVGKAANIMFVLDSSSSIWIVDYKKQLKYVQRLVDNFNVGVGKSQVSVGAITFSDRAHLEFSLDQYTDSQQVRKAIDNIPYRTGQTNTAEALQVLRSELKPKLQSSSSPFIAIVITDGKSRDTKATKKEAKLLHKLGVHVYAIGVGSNYDLEELKAIASDPVNNVYQVTSYSALQEINKDFGVKPCEDITTPSTTTQTTTTTELSTITTRDSTTTRPTTTTLKSTTLFHLPKITKERPKTITGKPMEIPQRDQTSSIVFGYDLISMGSYRANMITQFINAMLPYTGYGNFRVVSFAHCPVTFNVPVTSLIGKSYLETRNSVNIEVPGLANVIREMRKGKEVNDNPIISKKNTAVLFVDPSVTAITQEVLEESEKLKNEGSKVFLVNVGGNIWPQPQLLHSLSSQPYNNYIYNAPSYNQLLYKAHNTPFKFRAMCKGYRNSN</sequence>
<dbReference type="PANTHER" id="PTHR24020">
    <property type="entry name" value="COLLAGEN ALPHA"/>
    <property type="match status" value="1"/>
</dbReference>
<evidence type="ECO:0000256" key="1">
    <source>
        <dbReference type="SAM" id="MobiDB-lite"/>
    </source>
</evidence>
<feature type="domain" description="VWFA" evidence="2">
    <location>
        <begin position="52"/>
        <end position="226"/>
    </location>
</feature>
<evidence type="ECO:0000313" key="4">
    <source>
        <dbReference type="Proteomes" id="UP001162480"/>
    </source>
</evidence>
<evidence type="ECO:0000259" key="2">
    <source>
        <dbReference type="PROSITE" id="PS50234"/>
    </source>
</evidence>
<feature type="region of interest" description="Disordered" evidence="1">
    <location>
        <begin position="237"/>
        <end position="263"/>
    </location>
</feature>
<evidence type="ECO:0000313" key="3">
    <source>
        <dbReference type="EMBL" id="CAI9721493.1"/>
    </source>
</evidence>
<dbReference type="Pfam" id="PF00092">
    <property type="entry name" value="VWA"/>
    <property type="match status" value="1"/>
</dbReference>
<protein>
    <recommendedName>
        <fullName evidence="2">VWFA domain-containing protein</fullName>
    </recommendedName>
</protein>
<dbReference type="Proteomes" id="UP001162480">
    <property type="component" value="Chromosome 4"/>
</dbReference>
<dbReference type="AlphaFoldDB" id="A0AA36F3S6"/>
<dbReference type="PRINTS" id="PR00453">
    <property type="entry name" value="VWFADOMAIN"/>
</dbReference>
<dbReference type="PROSITE" id="PS50234">
    <property type="entry name" value="VWFA"/>
    <property type="match status" value="1"/>
</dbReference>
<dbReference type="PANTHER" id="PTHR24020:SF84">
    <property type="entry name" value="VWFA DOMAIN-CONTAINING PROTEIN"/>
    <property type="match status" value="1"/>
</dbReference>
<dbReference type="InterPro" id="IPR002035">
    <property type="entry name" value="VWF_A"/>
</dbReference>
<dbReference type="Gene3D" id="3.40.50.410">
    <property type="entry name" value="von Willebrand factor, type A domain"/>
    <property type="match status" value="2"/>
</dbReference>
<accession>A0AA36F3S6</accession>
<reference evidence="3" key="1">
    <citation type="submission" date="2023-08" db="EMBL/GenBank/DDBJ databases">
        <authorList>
            <person name="Alioto T."/>
            <person name="Alioto T."/>
            <person name="Gomez Garrido J."/>
        </authorList>
    </citation>
    <scope>NUCLEOTIDE SEQUENCE</scope>
</reference>
<keyword evidence="4" id="KW-1185">Reference proteome</keyword>
<proteinExistence type="predicted"/>
<dbReference type="CDD" id="cd01472">
    <property type="entry name" value="vWA_collagen"/>
    <property type="match status" value="1"/>
</dbReference>
<dbReference type="InterPro" id="IPR036465">
    <property type="entry name" value="vWFA_dom_sf"/>
</dbReference>
<dbReference type="EMBL" id="OX597817">
    <property type="protein sequence ID" value="CAI9721493.1"/>
    <property type="molecule type" value="Genomic_DNA"/>
</dbReference>
<dbReference type="InterPro" id="IPR050525">
    <property type="entry name" value="ECM_Assembly_Org"/>
</dbReference>
<gene>
    <name evidence="3" type="ORF">OCTVUL_1B031332</name>
</gene>
<name>A0AA36F3S6_OCTVU</name>
<organism evidence="3 4">
    <name type="scientific">Octopus vulgaris</name>
    <name type="common">Common octopus</name>
    <dbReference type="NCBI Taxonomy" id="6645"/>
    <lineage>
        <taxon>Eukaryota</taxon>
        <taxon>Metazoa</taxon>
        <taxon>Spiralia</taxon>
        <taxon>Lophotrochozoa</taxon>
        <taxon>Mollusca</taxon>
        <taxon>Cephalopoda</taxon>
        <taxon>Coleoidea</taxon>
        <taxon>Octopodiformes</taxon>
        <taxon>Octopoda</taxon>
        <taxon>Incirrata</taxon>
        <taxon>Octopodidae</taxon>
        <taxon>Octopus</taxon>
    </lineage>
</organism>
<dbReference type="SMART" id="SM00327">
    <property type="entry name" value="VWA"/>
    <property type="match status" value="1"/>
</dbReference>